<evidence type="ECO:0000256" key="1">
    <source>
        <dbReference type="SAM" id="MobiDB-lite"/>
    </source>
</evidence>
<evidence type="ECO:0000313" key="2">
    <source>
        <dbReference type="EMBL" id="CAI5441273.1"/>
    </source>
</evidence>
<feature type="region of interest" description="Disordered" evidence="1">
    <location>
        <begin position="43"/>
        <end position="66"/>
    </location>
</feature>
<gene>
    <name evidence="2" type="ORF">CAMP_LOCUS3910</name>
</gene>
<organism evidence="2 3">
    <name type="scientific">Caenorhabditis angaria</name>
    <dbReference type="NCBI Taxonomy" id="860376"/>
    <lineage>
        <taxon>Eukaryota</taxon>
        <taxon>Metazoa</taxon>
        <taxon>Ecdysozoa</taxon>
        <taxon>Nematoda</taxon>
        <taxon>Chromadorea</taxon>
        <taxon>Rhabditida</taxon>
        <taxon>Rhabditina</taxon>
        <taxon>Rhabditomorpha</taxon>
        <taxon>Rhabditoidea</taxon>
        <taxon>Rhabditidae</taxon>
        <taxon>Peloderinae</taxon>
        <taxon>Caenorhabditis</taxon>
    </lineage>
</organism>
<dbReference type="EMBL" id="CANHGI010000002">
    <property type="protein sequence ID" value="CAI5441273.1"/>
    <property type="molecule type" value="Genomic_DNA"/>
</dbReference>
<comment type="caution">
    <text evidence="2">The sequence shown here is derived from an EMBL/GenBank/DDBJ whole genome shotgun (WGS) entry which is preliminary data.</text>
</comment>
<dbReference type="Proteomes" id="UP001152747">
    <property type="component" value="Unassembled WGS sequence"/>
</dbReference>
<dbReference type="OrthoDB" id="5775637at2759"/>
<feature type="compositionally biased region" description="Low complexity" evidence="1">
    <location>
        <begin position="120"/>
        <end position="131"/>
    </location>
</feature>
<reference evidence="2" key="1">
    <citation type="submission" date="2022-11" db="EMBL/GenBank/DDBJ databases">
        <authorList>
            <person name="Kikuchi T."/>
        </authorList>
    </citation>
    <scope>NUCLEOTIDE SEQUENCE</scope>
    <source>
        <strain evidence="2">PS1010</strain>
    </source>
</reference>
<sequence length="319" mass="37102">MPKFVVVELTDDMSTIDLLSFCVKRNLERVSLLQRLEDHPYLRDESELSQQQQPTRNGGAVNNLSDDEKNRLLKIISGGGHQQHQQQQHHHLVQHPMPSTSSFGNQQQQSTFMYLKTESQQQQQQQQEQQQYGMKNDSHSFEQTVNQVAHGQLDDMQNLEVIRELFPTGDLSSPGEVLRRKAPVRRPEESCKATCKICGHDVMYSPQRTWNLMRHVWIMHQSSKPSQCSICGYSHIKPYVRKHIETQHKQQNATIIDLKSPELEAEWASLLDQCFGVTYRKWKHIKEDPQPQQQQHVVVQNDDDSFGQDHFQNDVMTNL</sequence>
<feature type="compositionally biased region" description="Polar residues" evidence="1">
    <location>
        <begin position="97"/>
        <end position="112"/>
    </location>
</feature>
<feature type="compositionally biased region" description="Polar residues" evidence="1">
    <location>
        <begin position="48"/>
        <end position="64"/>
    </location>
</feature>
<evidence type="ECO:0000313" key="3">
    <source>
        <dbReference type="Proteomes" id="UP001152747"/>
    </source>
</evidence>
<protein>
    <submittedName>
        <fullName evidence="2">Uncharacterized protein</fullName>
    </submittedName>
</protein>
<keyword evidence="3" id="KW-1185">Reference proteome</keyword>
<name>A0A9P1IAI3_9PELO</name>
<proteinExistence type="predicted"/>
<accession>A0A9P1IAI3</accession>
<feature type="region of interest" description="Disordered" evidence="1">
    <location>
        <begin position="79"/>
        <end position="137"/>
    </location>
</feature>
<dbReference type="AlphaFoldDB" id="A0A9P1IAI3"/>